<organism evidence="2 3">
    <name type="scientific">Cudoniella acicularis</name>
    <dbReference type="NCBI Taxonomy" id="354080"/>
    <lineage>
        <taxon>Eukaryota</taxon>
        <taxon>Fungi</taxon>
        <taxon>Dikarya</taxon>
        <taxon>Ascomycota</taxon>
        <taxon>Pezizomycotina</taxon>
        <taxon>Leotiomycetes</taxon>
        <taxon>Helotiales</taxon>
        <taxon>Tricladiaceae</taxon>
        <taxon>Cudoniella</taxon>
    </lineage>
</organism>
<evidence type="ECO:0000256" key="1">
    <source>
        <dbReference type="SAM" id="MobiDB-lite"/>
    </source>
</evidence>
<name>A0A8H4W2H7_9HELO</name>
<dbReference type="EMBL" id="JAAMPI010000696">
    <property type="protein sequence ID" value="KAF4629295.1"/>
    <property type="molecule type" value="Genomic_DNA"/>
</dbReference>
<accession>A0A8H4W2H7</accession>
<dbReference type="OrthoDB" id="437078at2759"/>
<proteinExistence type="predicted"/>
<dbReference type="AlphaFoldDB" id="A0A8H4W2H7"/>
<keyword evidence="3" id="KW-1185">Reference proteome</keyword>
<comment type="caution">
    <text evidence="2">The sequence shown here is derived from an EMBL/GenBank/DDBJ whole genome shotgun (WGS) entry which is preliminary data.</text>
</comment>
<reference evidence="2 3" key="1">
    <citation type="submission" date="2020-03" db="EMBL/GenBank/DDBJ databases">
        <title>Draft Genome Sequence of Cudoniella acicularis.</title>
        <authorList>
            <person name="Buettner E."/>
            <person name="Kellner H."/>
        </authorList>
    </citation>
    <scope>NUCLEOTIDE SEQUENCE [LARGE SCALE GENOMIC DNA]</scope>
    <source>
        <strain evidence="2 3">DSM 108380</strain>
    </source>
</reference>
<feature type="compositionally biased region" description="Basic and acidic residues" evidence="1">
    <location>
        <begin position="1"/>
        <end position="17"/>
    </location>
</feature>
<feature type="compositionally biased region" description="Acidic residues" evidence="1">
    <location>
        <begin position="56"/>
        <end position="66"/>
    </location>
</feature>
<feature type="compositionally biased region" description="Polar residues" evidence="1">
    <location>
        <begin position="75"/>
        <end position="86"/>
    </location>
</feature>
<evidence type="ECO:0000313" key="2">
    <source>
        <dbReference type="EMBL" id="KAF4629295.1"/>
    </source>
</evidence>
<sequence>MEWINEGKPRSSVHEDSIFDDPELPPRENNEGQNTALRTAPIFEKSTTERTKTPEVDADIEIDDIYDATPRPNRTKATQQVSQTDSLFGGAGRSIFGNGNTTATDDFPDGDMEALLAEQEAMRGSPKSVQHPAAKSTAPEDDFEDDLDALMAEQEAEREALQVTSKPAQPPAAKAPHEDEFGDDLEALIAEEEMMQASLKPAQVSIAKTTPPTDEFDDDMEAMAEMDAMW</sequence>
<evidence type="ECO:0000313" key="3">
    <source>
        <dbReference type="Proteomes" id="UP000566819"/>
    </source>
</evidence>
<feature type="region of interest" description="Disordered" evidence="1">
    <location>
        <begin position="1"/>
        <end position="181"/>
    </location>
</feature>
<gene>
    <name evidence="2" type="ORF">G7Y89_g8853</name>
</gene>
<feature type="compositionally biased region" description="Acidic residues" evidence="1">
    <location>
        <begin position="139"/>
        <end position="148"/>
    </location>
</feature>
<protein>
    <submittedName>
        <fullName evidence="2">Uncharacterized protein</fullName>
    </submittedName>
</protein>
<dbReference type="Proteomes" id="UP000566819">
    <property type="component" value="Unassembled WGS sequence"/>
</dbReference>
<feature type="compositionally biased region" description="Basic and acidic residues" evidence="1">
    <location>
        <begin position="46"/>
        <end position="55"/>
    </location>
</feature>